<feature type="compositionally biased region" description="Polar residues" evidence="6">
    <location>
        <begin position="1"/>
        <end position="10"/>
    </location>
</feature>
<evidence type="ECO:0000313" key="9">
    <source>
        <dbReference type="EMBL" id="PWW12575.1"/>
    </source>
</evidence>
<feature type="domain" description="RecX second three-helical" evidence="7">
    <location>
        <begin position="127"/>
        <end position="166"/>
    </location>
</feature>
<reference evidence="9 10" key="1">
    <citation type="submission" date="2018-05" db="EMBL/GenBank/DDBJ databases">
        <title>Genomic Encyclopedia of Type Strains, Phase IV (KMG-IV): sequencing the most valuable type-strain genomes for metagenomic binning, comparative biology and taxonomic classification.</title>
        <authorList>
            <person name="Goeker M."/>
        </authorList>
    </citation>
    <scope>NUCLEOTIDE SEQUENCE [LARGE SCALE GENOMIC DNA]</scope>
    <source>
        <strain evidence="9 10">DSM 19579</strain>
    </source>
</reference>
<dbReference type="GO" id="GO:0006282">
    <property type="term" value="P:regulation of DNA repair"/>
    <property type="evidence" value="ECO:0007669"/>
    <property type="project" value="UniProtKB-UniRule"/>
</dbReference>
<evidence type="ECO:0000256" key="2">
    <source>
        <dbReference type="ARBA" id="ARBA00009695"/>
    </source>
</evidence>
<accession>A0A317Q9W3</accession>
<feature type="domain" description="RecX third three-helical" evidence="8">
    <location>
        <begin position="175"/>
        <end position="217"/>
    </location>
</feature>
<name>A0A317Q9W3_9ENTR</name>
<evidence type="ECO:0000256" key="3">
    <source>
        <dbReference type="ARBA" id="ARBA00018111"/>
    </source>
</evidence>
<comment type="caution">
    <text evidence="9">The sequence shown here is derived from an EMBL/GenBank/DDBJ whole genome shotgun (WGS) entry which is preliminary data.</text>
</comment>
<comment type="similarity">
    <text evidence="2 5">Belongs to the RecX family.</text>
</comment>
<gene>
    <name evidence="5" type="primary">recX</name>
    <name evidence="9" type="ORF">DES37_101143</name>
</gene>
<dbReference type="InterPro" id="IPR053924">
    <property type="entry name" value="RecX_HTH_2nd"/>
</dbReference>
<dbReference type="PANTHER" id="PTHR33602">
    <property type="entry name" value="REGULATORY PROTEIN RECX FAMILY PROTEIN"/>
    <property type="match status" value="1"/>
</dbReference>
<feature type="region of interest" description="Disordered" evidence="6">
    <location>
        <begin position="1"/>
        <end position="69"/>
    </location>
</feature>
<comment type="subcellular location">
    <subcellularLocation>
        <location evidence="1 5">Cytoplasm</location>
    </subcellularLocation>
</comment>
<keyword evidence="10" id="KW-1185">Reference proteome</keyword>
<dbReference type="EMBL" id="QGTS01000001">
    <property type="protein sequence ID" value="PWW12575.1"/>
    <property type="molecule type" value="Genomic_DNA"/>
</dbReference>
<evidence type="ECO:0000259" key="7">
    <source>
        <dbReference type="Pfam" id="PF02631"/>
    </source>
</evidence>
<dbReference type="HAMAP" id="MF_01114">
    <property type="entry name" value="RecX"/>
    <property type="match status" value="1"/>
</dbReference>
<dbReference type="Pfam" id="PF02631">
    <property type="entry name" value="RecX_HTH2"/>
    <property type="match status" value="1"/>
</dbReference>
<dbReference type="AlphaFoldDB" id="A0A317Q9W3"/>
<evidence type="ECO:0000256" key="1">
    <source>
        <dbReference type="ARBA" id="ARBA00004496"/>
    </source>
</evidence>
<feature type="compositionally biased region" description="Polar residues" evidence="6">
    <location>
        <begin position="45"/>
        <end position="54"/>
    </location>
</feature>
<evidence type="ECO:0000256" key="4">
    <source>
        <dbReference type="ARBA" id="ARBA00022490"/>
    </source>
</evidence>
<keyword evidence="4 5" id="KW-0963">Cytoplasm</keyword>
<dbReference type="Proteomes" id="UP000246744">
    <property type="component" value="Unassembled WGS sequence"/>
</dbReference>
<evidence type="ECO:0000256" key="6">
    <source>
        <dbReference type="SAM" id="MobiDB-lite"/>
    </source>
</evidence>
<evidence type="ECO:0000259" key="8">
    <source>
        <dbReference type="Pfam" id="PF21981"/>
    </source>
</evidence>
<dbReference type="GO" id="GO:0005737">
    <property type="term" value="C:cytoplasm"/>
    <property type="evidence" value="ECO:0007669"/>
    <property type="project" value="UniProtKB-SubCell"/>
</dbReference>
<dbReference type="InterPro" id="IPR053925">
    <property type="entry name" value="RecX_HTH_3rd"/>
</dbReference>
<sequence length="224" mass="26126">MPRSPSSKPFSLSVEPCEPDEQKVRHNTSGTPGEDESLPGRVIHGQQNAPVPRTTQRKNTPKTPEERVRGLQERAVRMLAMRDHSELELRRKLATPSRFSKEQETEAVRPEEIEQVINTCREHNWLDDSRFAVRFIESRYRKGYGAQRIRQEMQQKGVGRDEIDSAFRAFEGDWCALARDVAQRKFGTPLPAGFPEKIKVQRFLQYRGFYMEEIQQIYSEYDEL</sequence>
<dbReference type="Pfam" id="PF21981">
    <property type="entry name" value="RecX_HTH3"/>
    <property type="match status" value="1"/>
</dbReference>
<evidence type="ECO:0000256" key="5">
    <source>
        <dbReference type="HAMAP-Rule" id="MF_01114"/>
    </source>
</evidence>
<dbReference type="PANTHER" id="PTHR33602:SF1">
    <property type="entry name" value="REGULATORY PROTEIN RECX FAMILY PROTEIN"/>
    <property type="match status" value="1"/>
</dbReference>
<dbReference type="InterPro" id="IPR003783">
    <property type="entry name" value="Regulatory_RecX"/>
</dbReference>
<dbReference type="InterPro" id="IPR036388">
    <property type="entry name" value="WH-like_DNA-bd_sf"/>
</dbReference>
<proteinExistence type="inferred from homology"/>
<evidence type="ECO:0000313" key="10">
    <source>
        <dbReference type="Proteomes" id="UP000246744"/>
    </source>
</evidence>
<organism evidence="9 10">
    <name type="scientific">Mangrovibacter plantisponsor</name>
    <dbReference type="NCBI Taxonomy" id="451513"/>
    <lineage>
        <taxon>Bacteria</taxon>
        <taxon>Pseudomonadati</taxon>
        <taxon>Pseudomonadota</taxon>
        <taxon>Gammaproteobacteria</taxon>
        <taxon>Enterobacterales</taxon>
        <taxon>Enterobacteriaceae</taxon>
        <taxon>Mangrovibacter</taxon>
    </lineage>
</organism>
<dbReference type="Gene3D" id="1.10.10.10">
    <property type="entry name" value="Winged helix-like DNA-binding domain superfamily/Winged helix DNA-binding domain"/>
    <property type="match status" value="3"/>
</dbReference>
<protein>
    <recommendedName>
        <fullName evidence="3 5">Regulatory protein RecX</fullName>
    </recommendedName>
</protein>
<comment type="function">
    <text evidence="5">Modulates RecA activity.</text>
</comment>